<name>A0A453LI86_AEGTS</name>
<evidence type="ECO:0000313" key="1">
    <source>
        <dbReference type="EnsemblPlants" id="AET5Gv20776600.8"/>
    </source>
</evidence>
<proteinExistence type="predicted"/>
<reference evidence="1" key="3">
    <citation type="journal article" date="2017" name="Nature">
        <title>Genome sequence of the progenitor of the wheat D genome Aegilops tauschii.</title>
        <authorList>
            <person name="Luo M.C."/>
            <person name="Gu Y.Q."/>
            <person name="Puiu D."/>
            <person name="Wang H."/>
            <person name="Twardziok S.O."/>
            <person name="Deal K.R."/>
            <person name="Huo N."/>
            <person name="Zhu T."/>
            <person name="Wang L."/>
            <person name="Wang Y."/>
            <person name="McGuire P.E."/>
            <person name="Liu S."/>
            <person name="Long H."/>
            <person name="Ramasamy R.K."/>
            <person name="Rodriguez J.C."/>
            <person name="Van S.L."/>
            <person name="Yuan L."/>
            <person name="Wang Z."/>
            <person name="Xia Z."/>
            <person name="Xiao L."/>
            <person name="Anderson O.D."/>
            <person name="Ouyang S."/>
            <person name="Liang Y."/>
            <person name="Zimin A.V."/>
            <person name="Pertea G."/>
            <person name="Qi P."/>
            <person name="Bennetzen J.L."/>
            <person name="Dai X."/>
            <person name="Dawson M.W."/>
            <person name="Muller H.G."/>
            <person name="Kugler K."/>
            <person name="Rivarola-Duarte L."/>
            <person name="Spannagl M."/>
            <person name="Mayer K.F.X."/>
            <person name="Lu F.H."/>
            <person name="Bevan M.W."/>
            <person name="Leroy P."/>
            <person name="Li P."/>
            <person name="You F.M."/>
            <person name="Sun Q."/>
            <person name="Liu Z."/>
            <person name="Lyons E."/>
            <person name="Wicker T."/>
            <person name="Salzberg S.L."/>
            <person name="Devos K.M."/>
            <person name="Dvorak J."/>
        </authorList>
    </citation>
    <scope>NUCLEOTIDE SEQUENCE [LARGE SCALE GENOMIC DNA]</scope>
    <source>
        <strain evidence="1">cv. AL8/78</strain>
    </source>
</reference>
<keyword evidence="2" id="KW-1185">Reference proteome</keyword>
<reference evidence="1" key="5">
    <citation type="journal article" date="2021" name="G3 (Bethesda)">
        <title>Aegilops tauschii genome assembly Aet v5.0 features greater sequence contiguity and improved annotation.</title>
        <authorList>
            <person name="Wang L."/>
            <person name="Zhu T."/>
            <person name="Rodriguez J.C."/>
            <person name="Deal K.R."/>
            <person name="Dubcovsky J."/>
            <person name="McGuire P.E."/>
            <person name="Lux T."/>
            <person name="Spannagl M."/>
            <person name="Mayer K.F.X."/>
            <person name="Baldrich P."/>
            <person name="Meyers B.C."/>
            <person name="Huo N."/>
            <person name="Gu Y.Q."/>
            <person name="Zhou H."/>
            <person name="Devos K.M."/>
            <person name="Bennetzen J.L."/>
            <person name="Unver T."/>
            <person name="Budak H."/>
            <person name="Gulick P.J."/>
            <person name="Galiba G."/>
            <person name="Kalapos B."/>
            <person name="Nelson D.R."/>
            <person name="Li P."/>
            <person name="You F.M."/>
            <person name="Luo M.C."/>
            <person name="Dvorak J."/>
        </authorList>
    </citation>
    <scope>NUCLEOTIDE SEQUENCE [LARGE SCALE GENOMIC DNA]</scope>
    <source>
        <strain evidence="1">cv. AL8/78</strain>
    </source>
</reference>
<dbReference type="EnsemblPlants" id="AET5Gv20776600.8">
    <property type="protein sequence ID" value="AET5Gv20776600.8"/>
    <property type="gene ID" value="AET5Gv20776600"/>
</dbReference>
<reference evidence="2" key="1">
    <citation type="journal article" date="2014" name="Science">
        <title>Ancient hybridizations among the ancestral genomes of bread wheat.</title>
        <authorList>
            <consortium name="International Wheat Genome Sequencing Consortium,"/>
            <person name="Marcussen T."/>
            <person name="Sandve S.R."/>
            <person name="Heier L."/>
            <person name="Spannagl M."/>
            <person name="Pfeifer M."/>
            <person name="Jakobsen K.S."/>
            <person name="Wulff B.B."/>
            <person name="Steuernagel B."/>
            <person name="Mayer K.F."/>
            <person name="Olsen O.A."/>
        </authorList>
    </citation>
    <scope>NUCLEOTIDE SEQUENCE [LARGE SCALE GENOMIC DNA]</scope>
    <source>
        <strain evidence="2">cv. AL8/78</strain>
    </source>
</reference>
<reference evidence="1" key="4">
    <citation type="submission" date="2019-03" db="UniProtKB">
        <authorList>
            <consortium name="EnsemblPlants"/>
        </authorList>
    </citation>
    <scope>IDENTIFICATION</scope>
</reference>
<dbReference type="AlphaFoldDB" id="A0A453LI86"/>
<dbReference type="Gramene" id="AET5Gv20776600.8">
    <property type="protein sequence ID" value="AET5Gv20776600.8"/>
    <property type="gene ID" value="AET5Gv20776600"/>
</dbReference>
<evidence type="ECO:0000313" key="2">
    <source>
        <dbReference type="Proteomes" id="UP000015105"/>
    </source>
</evidence>
<dbReference type="Proteomes" id="UP000015105">
    <property type="component" value="Chromosome 5D"/>
</dbReference>
<sequence>LDTLEEAANEKEVGEKEVDDACNHDIQIHEDLGHVCRVCGLIVKRADTIIDYQWRKVSYLFKICDDASVTL</sequence>
<protein>
    <submittedName>
        <fullName evidence="1">Uncharacterized protein</fullName>
    </submittedName>
</protein>
<reference evidence="2" key="2">
    <citation type="journal article" date="2017" name="Nat. Plants">
        <title>The Aegilops tauschii genome reveals multiple impacts of transposons.</title>
        <authorList>
            <person name="Zhao G."/>
            <person name="Zou C."/>
            <person name="Li K."/>
            <person name="Wang K."/>
            <person name="Li T."/>
            <person name="Gao L."/>
            <person name="Zhang X."/>
            <person name="Wang H."/>
            <person name="Yang Z."/>
            <person name="Liu X."/>
            <person name="Jiang W."/>
            <person name="Mao L."/>
            <person name="Kong X."/>
            <person name="Jiao Y."/>
            <person name="Jia J."/>
        </authorList>
    </citation>
    <scope>NUCLEOTIDE SEQUENCE [LARGE SCALE GENOMIC DNA]</scope>
    <source>
        <strain evidence="2">cv. AL8/78</strain>
    </source>
</reference>
<organism evidence="1 2">
    <name type="scientific">Aegilops tauschii subsp. strangulata</name>
    <name type="common">Goatgrass</name>
    <dbReference type="NCBI Taxonomy" id="200361"/>
    <lineage>
        <taxon>Eukaryota</taxon>
        <taxon>Viridiplantae</taxon>
        <taxon>Streptophyta</taxon>
        <taxon>Embryophyta</taxon>
        <taxon>Tracheophyta</taxon>
        <taxon>Spermatophyta</taxon>
        <taxon>Magnoliopsida</taxon>
        <taxon>Liliopsida</taxon>
        <taxon>Poales</taxon>
        <taxon>Poaceae</taxon>
        <taxon>BOP clade</taxon>
        <taxon>Pooideae</taxon>
        <taxon>Triticodae</taxon>
        <taxon>Triticeae</taxon>
        <taxon>Triticinae</taxon>
        <taxon>Aegilops</taxon>
    </lineage>
</organism>
<accession>A0A453LI86</accession>